<dbReference type="PANTHER" id="PTHR43861">
    <property type="entry name" value="TRANS-ACONITATE 2-METHYLTRANSFERASE-RELATED"/>
    <property type="match status" value="1"/>
</dbReference>
<dbReference type="GO" id="GO:0032259">
    <property type="term" value="P:methylation"/>
    <property type="evidence" value="ECO:0007669"/>
    <property type="project" value="UniProtKB-KW"/>
</dbReference>
<evidence type="ECO:0000256" key="1">
    <source>
        <dbReference type="ARBA" id="ARBA00022679"/>
    </source>
</evidence>
<dbReference type="PANTHER" id="PTHR43861:SF3">
    <property type="entry name" value="PUTATIVE (AFU_ORTHOLOGUE AFUA_2G14390)-RELATED"/>
    <property type="match status" value="1"/>
</dbReference>
<dbReference type="SUPFAM" id="SSF53335">
    <property type="entry name" value="S-adenosyl-L-methionine-dependent methyltransferases"/>
    <property type="match status" value="1"/>
</dbReference>
<reference evidence="3 4" key="1">
    <citation type="submission" date="2018-03" db="EMBL/GenBank/DDBJ databases">
        <title>Draft Genome Sequences of the Obligatory Marine Myxobacteria Enhygromyxa salina SWB005.</title>
        <authorList>
            <person name="Poehlein A."/>
            <person name="Moghaddam J.A."/>
            <person name="Harms H."/>
            <person name="Alanjari M."/>
            <person name="Koenig G.M."/>
            <person name="Daniel R."/>
            <person name="Schaeberle T.F."/>
        </authorList>
    </citation>
    <scope>NUCLEOTIDE SEQUENCE [LARGE SCALE GENOMIC DNA]</scope>
    <source>
        <strain evidence="3 4">SWB005</strain>
    </source>
</reference>
<dbReference type="CDD" id="cd02440">
    <property type="entry name" value="AdoMet_MTases"/>
    <property type="match status" value="1"/>
</dbReference>
<dbReference type="EC" id="2.1.1.265" evidence="3"/>
<feature type="domain" description="Methyltransferase" evidence="2">
    <location>
        <begin position="45"/>
        <end position="134"/>
    </location>
</feature>
<dbReference type="EMBL" id="PVNK01000114">
    <property type="protein sequence ID" value="PRQ02535.1"/>
    <property type="molecule type" value="Genomic_DNA"/>
</dbReference>
<evidence type="ECO:0000259" key="2">
    <source>
        <dbReference type="Pfam" id="PF13649"/>
    </source>
</evidence>
<dbReference type="OrthoDB" id="5298787at2"/>
<dbReference type="AlphaFoldDB" id="A0A2S9YBQ5"/>
<dbReference type="InterPro" id="IPR041698">
    <property type="entry name" value="Methyltransf_25"/>
</dbReference>
<proteinExistence type="predicted"/>
<sequence>MQPFGSQFWNDRFNTEDYVFGREPAVFLREHAHRIPAGSRVLVPADGEGRNSVFLAKHGHEVHATDIAEHGIAKARRLAKDHDVRVDFRHADIHEWDWPEAAYDAVAAVFIQFSPPELRPRVFAGIERTLRPGGLLLLHGYTTKQIEYGTGGPPRVEHLYSEALLRDAFDGWEILRLEAYERELHEGSRHVGQSALIDLIARRPG</sequence>
<keyword evidence="4" id="KW-1185">Reference proteome</keyword>
<evidence type="ECO:0000313" key="4">
    <source>
        <dbReference type="Proteomes" id="UP000237968"/>
    </source>
</evidence>
<organism evidence="3 4">
    <name type="scientific">Enhygromyxa salina</name>
    <dbReference type="NCBI Taxonomy" id="215803"/>
    <lineage>
        <taxon>Bacteria</taxon>
        <taxon>Pseudomonadati</taxon>
        <taxon>Myxococcota</taxon>
        <taxon>Polyangia</taxon>
        <taxon>Nannocystales</taxon>
        <taxon>Nannocystaceae</taxon>
        <taxon>Enhygromyxa</taxon>
    </lineage>
</organism>
<dbReference type="GO" id="GO:0008168">
    <property type="term" value="F:methyltransferase activity"/>
    <property type="evidence" value="ECO:0007669"/>
    <property type="project" value="UniProtKB-KW"/>
</dbReference>
<comment type="caution">
    <text evidence="3">The sequence shown here is derived from an EMBL/GenBank/DDBJ whole genome shotgun (WGS) entry which is preliminary data.</text>
</comment>
<protein>
    <submittedName>
        <fullName evidence="3">Tellurite methyltransferase</fullName>
        <ecNumber evidence="3">2.1.1.265</ecNumber>
    </submittedName>
</protein>
<dbReference type="RefSeq" id="WP_106391604.1">
    <property type="nucleotide sequence ID" value="NZ_PVNK01000114.1"/>
</dbReference>
<keyword evidence="3" id="KW-0489">Methyltransferase</keyword>
<accession>A0A2S9YBQ5</accession>
<dbReference type="InterPro" id="IPR029063">
    <property type="entry name" value="SAM-dependent_MTases_sf"/>
</dbReference>
<name>A0A2S9YBQ5_9BACT</name>
<dbReference type="Gene3D" id="3.40.50.150">
    <property type="entry name" value="Vaccinia Virus protein VP39"/>
    <property type="match status" value="1"/>
</dbReference>
<dbReference type="Pfam" id="PF13649">
    <property type="entry name" value="Methyltransf_25"/>
    <property type="match status" value="1"/>
</dbReference>
<keyword evidence="1 3" id="KW-0808">Transferase</keyword>
<evidence type="ECO:0000313" key="3">
    <source>
        <dbReference type="EMBL" id="PRQ02535.1"/>
    </source>
</evidence>
<gene>
    <name evidence="3" type="primary">tehB</name>
    <name evidence="3" type="ORF">ENSA5_21800</name>
</gene>
<dbReference type="Proteomes" id="UP000237968">
    <property type="component" value="Unassembled WGS sequence"/>
</dbReference>